<dbReference type="Pfam" id="PF17938">
    <property type="entry name" value="TetR_C_29"/>
    <property type="match status" value="1"/>
</dbReference>
<dbReference type="SUPFAM" id="SSF48498">
    <property type="entry name" value="Tetracyclin repressor-like, C-terminal domain"/>
    <property type="match status" value="1"/>
</dbReference>
<feature type="domain" description="HTH-type transcriptional repressor NicS C-terminal" evidence="1">
    <location>
        <begin position="4"/>
        <end position="86"/>
    </location>
</feature>
<organism evidence="2 3">
    <name type="scientific">Escherichia coli ISC7</name>
    <dbReference type="NCBI Taxonomy" id="1432555"/>
    <lineage>
        <taxon>Bacteria</taxon>
        <taxon>Pseudomonadati</taxon>
        <taxon>Pseudomonadota</taxon>
        <taxon>Gammaproteobacteria</taxon>
        <taxon>Enterobacterales</taxon>
        <taxon>Enterobacteriaceae</taxon>
        <taxon>Escherichia</taxon>
    </lineage>
</organism>
<comment type="caution">
    <text evidence="2">The sequence shown here is derived from an EMBL/GenBank/DDBJ whole genome shotgun (WGS) entry which is preliminary data.</text>
</comment>
<dbReference type="InterPro" id="IPR041474">
    <property type="entry name" value="NicS_C"/>
</dbReference>
<protein>
    <recommendedName>
        <fullName evidence="1">HTH-type transcriptional repressor NicS C-terminal domain-containing protein</fullName>
    </recommendedName>
</protein>
<dbReference type="InterPro" id="IPR036271">
    <property type="entry name" value="Tet_transcr_reg_TetR-rel_C_sf"/>
</dbReference>
<dbReference type="Gene3D" id="1.10.357.10">
    <property type="entry name" value="Tetracycline Repressor, domain 2"/>
    <property type="match status" value="1"/>
</dbReference>
<reference evidence="2 3" key="1">
    <citation type="submission" date="2013-10" db="EMBL/GenBank/DDBJ databases">
        <title>Antibiotic resistance diversity of beta-lactamase producers in the General Hospital Vienna.</title>
        <authorList>
            <person name="Barisic I."/>
            <person name="Mitteregger D."/>
            <person name="Hirschl A.M."/>
            <person name="Noehammer C."/>
            <person name="Wiesinger-Mayr H."/>
        </authorList>
    </citation>
    <scope>NUCLEOTIDE SEQUENCE [LARGE SCALE GENOMIC DNA]</scope>
    <source>
        <strain evidence="2 3">ISC7</strain>
    </source>
</reference>
<name>W1EYA3_ECOLX</name>
<evidence type="ECO:0000259" key="1">
    <source>
        <dbReference type="Pfam" id="PF17938"/>
    </source>
</evidence>
<accession>W1EYA3</accession>
<sequence>MCIIKNQKRLAEINHAHLQSMASLLEEGQRQKTFKKDIDPLQININIAALGAYYLINQYTLGMVYHISMVSPEALEARRRVIKETILSWLLVNPARG</sequence>
<proteinExistence type="predicted"/>
<dbReference type="AlphaFoldDB" id="W1EYA3"/>
<evidence type="ECO:0000313" key="2">
    <source>
        <dbReference type="EMBL" id="CDL27104.1"/>
    </source>
</evidence>
<dbReference type="Proteomes" id="UP000019199">
    <property type="component" value="Unassembled WGS sequence"/>
</dbReference>
<dbReference type="EMBL" id="CBWN010000076">
    <property type="protein sequence ID" value="CDL27104.1"/>
    <property type="molecule type" value="Genomic_DNA"/>
</dbReference>
<evidence type="ECO:0000313" key="3">
    <source>
        <dbReference type="Proteomes" id="UP000019199"/>
    </source>
</evidence>